<dbReference type="BioCyc" id="FCF748224-HMP:GTSS-1867-MONOMER"/>
<evidence type="ECO:0000313" key="2">
    <source>
        <dbReference type="Proteomes" id="UP000006028"/>
    </source>
</evidence>
<evidence type="ECO:0000313" key="1">
    <source>
        <dbReference type="EMBL" id="EFQ06681.1"/>
    </source>
</evidence>
<dbReference type="AlphaFoldDB" id="E2ZJG2"/>
<dbReference type="Proteomes" id="UP000006028">
    <property type="component" value="Unassembled WGS sequence"/>
</dbReference>
<dbReference type="EMBL" id="AECU01000146">
    <property type="protein sequence ID" value="EFQ06681.1"/>
    <property type="molecule type" value="Genomic_DNA"/>
</dbReference>
<reference evidence="1 2" key="1">
    <citation type="submission" date="2010-08" db="EMBL/GenBank/DDBJ databases">
        <authorList>
            <person name="Weinstock G."/>
            <person name="Sodergren E."/>
            <person name="Clifton S."/>
            <person name="Fulton L."/>
            <person name="Fulton B."/>
            <person name="Courtney L."/>
            <person name="Fronick C."/>
            <person name="Harrison M."/>
            <person name="Strong C."/>
            <person name="Farmer C."/>
            <person name="Delahaunty K."/>
            <person name="Markovic C."/>
            <person name="Hall O."/>
            <person name="Minx P."/>
            <person name="Tomlinson C."/>
            <person name="Mitreva M."/>
            <person name="Hou S."/>
            <person name="Chen J."/>
            <person name="Wollam A."/>
            <person name="Pepin K.H."/>
            <person name="Johnson M."/>
            <person name="Bhonagiri V."/>
            <person name="Zhang X."/>
            <person name="Suruliraj S."/>
            <person name="Warren W."/>
            <person name="Chinwalla A."/>
            <person name="Mardis E.R."/>
            <person name="Wilson R.K."/>
        </authorList>
    </citation>
    <scope>NUCLEOTIDE SEQUENCE [LARGE SCALE GENOMIC DNA]</scope>
    <source>
        <strain evidence="1 2">KLE1255</strain>
    </source>
</reference>
<proteinExistence type="predicted"/>
<gene>
    <name evidence="1" type="ORF">HMPREF9436_01810</name>
</gene>
<comment type="caution">
    <text evidence="1">The sequence shown here is derived from an EMBL/GenBank/DDBJ whole genome shotgun (WGS) entry which is preliminary data.</text>
</comment>
<dbReference type="STRING" id="748224.HMPREF9436_01810"/>
<sequence length="59" mass="6892">MPQLPALQMRRRETPIRLRVHIADITVNYLKYTAPMENVKSFSKKFYEMLPLFCCSGSA</sequence>
<accession>E2ZJG2</accession>
<dbReference type="HOGENOM" id="CLU_2953642_0_0_9"/>
<protein>
    <submittedName>
        <fullName evidence="1">Uncharacterized protein</fullName>
    </submittedName>
</protein>
<name>E2ZJG2_9FIRM</name>
<organism evidence="1 2">
    <name type="scientific">Faecalibacterium cf. prausnitzii KLE1255</name>
    <dbReference type="NCBI Taxonomy" id="748224"/>
    <lineage>
        <taxon>Bacteria</taxon>
        <taxon>Bacillati</taxon>
        <taxon>Bacillota</taxon>
        <taxon>Clostridia</taxon>
        <taxon>Eubacteriales</taxon>
        <taxon>Oscillospiraceae</taxon>
        <taxon>Faecalibacterium</taxon>
    </lineage>
</organism>